<name>A0A836G6J0_9HYME</name>
<dbReference type="Proteomes" id="UP000670152">
    <property type="component" value="Unassembled WGS sequence"/>
</dbReference>
<proteinExistence type="predicted"/>
<reference evidence="1 2" key="1">
    <citation type="submission" date="2020-02" db="EMBL/GenBank/DDBJ databases">
        <title>Relaxed selection underlies rapid genomic changes in the transitions from sociality to social parasitism in ants.</title>
        <authorList>
            <person name="Bi X."/>
        </authorList>
    </citation>
    <scope>NUCLEOTIDE SEQUENCE [LARGE SCALE GENOMIC DNA]</scope>
    <source>
        <strain evidence="1">BGI-DK2014b</strain>
        <tissue evidence="1">Whole body</tissue>
    </source>
</reference>
<dbReference type="OrthoDB" id="10041966at2759"/>
<gene>
    <name evidence="1" type="primary">Nmrk1</name>
    <name evidence="1" type="ORF">G6Z77_0000612</name>
</gene>
<keyword evidence="1" id="KW-0418">Kinase</keyword>
<dbReference type="PANTHER" id="PTHR10285">
    <property type="entry name" value="URIDINE KINASE"/>
    <property type="match status" value="1"/>
</dbReference>
<evidence type="ECO:0000313" key="1">
    <source>
        <dbReference type="EMBL" id="KAG5332350.1"/>
    </source>
</evidence>
<dbReference type="InterPro" id="IPR027417">
    <property type="entry name" value="P-loop_NTPase"/>
</dbReference>
<comment type="caution">
    <text evidence="1">The sequence shown here is derived from an EMBL/GenBank/DDBJ whole genome shotgun (WGS) entry which is preliminary data.</text>
</comment>
<dbReference type="EMBL" id="JAANIB010005377">
    <property type="protein sequence ID" value="KAG5332350.1"/>
    <property type="molecule type" value="Genomic_DNA"/>
</dbReference>
<dbReference type="AlphaFoldDB" id="A0A836G6J0"/>
<dbReference type="GO" id="GO:0016301">
    <property type="term" value="F:kinase activity"/>
    <property type="evidence" value="ECO:0007669"/>
    <property type="project" value="UniProtKB-KW"/>
</dbReference>
<sequence>MHECYKKCKNKISIKLYNEREIKRKKLRHSELFERYKLSYLHFIEHYYGTPASKLKMAKQWFVVGISGATCSGKSTLANKIHDYFPTSVLVCQDNYFLPPDDPRHVKIQELNHLNWELSTSLDMQKMYSDVIRILQSPEKNPTDSKTLLILDGFLLFEHKAITDLCDCKYFLTLTKEQCWKRRKNRIYEPPDVPGYFDKIVWPEFVKYKNEIIQNNELYETVTFIDGSKDMEEICEMVLKKIGQLLS</sequence>
<keyword evidence="1" id="KW-0808">Transferase</keyword>
<dbReference type="Gene3D" id="3.40.50.300">
    <property type="entry name" value="P-loop containing nucleotide triphosphate hydrolases"/>
    <property type="match status" value="1"/>
</dbReference>
<keyword evidence="2" id="KW-1185">Reference proteome</keyword>
<feature type="non-terminal residue" evidence="1">
    <location>
        <position position="1"/>
    </location>
</feature>
<accession>A0A836G6J0</accession>
<protein>
    <submittedName>
        <fullName evidence="1">NRK1 kinase</fullName>
    </submittedName>
</protein>
<dbReference type="SUPFAM" id="SSF52540">
    <property type="entry name" value="P-loop containing nucleoside triphosphate hydrolases"/>
    <property type="match status" value="1"/>
</dbReference>
<feature type="non-terminal residue" evidence="1">
    <location>
        <position position="247"/>
    </location>
</feature>
<evidence type="ECO:0000313" key="2">
    <source>
        <dbReference type="Proteomes" id="UP000670152"/>
    </source>
</evidence>
<organism evidence="1 2">
    <name type="scientific">Acromyrmex heyeri</name>
    <dbReference type="NCBI Taxonomy" id="230685"/>
    <lineage>
        <taxon>Eukaryota</taxon>
        <taxon>Metazoa</taxon>
        <taxon>Ecdysozoa</taxon>
        <taxon>Arthropoda</taxon>
        <taxon>Hexapoda</taxon>
        <taxon>Insecta</taxon>
        <taxon>Pterygota</taxon>
        <taxon>Neoptera</taxon>
        <taxon>Endopterygota</taxon>
        <taxon>Hymenoptera</taxon>
        <taxon>Apocrita</taxon>
        <taxon>Aculeata</taxon>
        <taxon>Formicoidea</taxon>
        <taxon>Formicidae</taxon>
        <taxon>Myrmicinae</taxon>
        <taxon>Acromyrmex</taxon>
    </lineage>
</organism>